<evidence type="ECO:0000313" key="4">
    <source>
        <dbReference type="Proteomes" id="UP000233256"/>
    </source>
</evidence>
<name>A0A2N1PQX7_9BACT</name>
<gene>
    <name evidence="3" type="ORF">CVV64_07600</name>
</gene>
<dbReference type="AlphaFoldDB" id="A0A2N1PQX7"/>
<sequence>MLFLKQFIFYSISINEGLKSEMFWTLIRYREDNMTDNRKWLVIFILVFSLASVNSVTWSQTALQGLDTGAAKAGLNPSDPTAAGAELPAAAAPAVAKATPAASASGSWIGYVTASALNVRTAPYGTIVDCIKKGARVTVLGNHPSDSKWYRISASGGTRCVHSAYISRAAQGSATSSSSSSSWTGYVTASALNVRKSPWGTKVDTLSRGAQVSVSGTAPSDSSWLKIGNERYVSGNYISRSNPGAGSSGSGNSSGNSGGNFTTGPANARILSAMRSLENENLNYPAACGKTYDGRPSTPGNLGCAFAVSTGLKKAGINVYSLGVNDLSNQLQKKPKPGFVKVATSSRQAGDVIIWNPSHVGIMAEAGRAVSNSSSRSRVVEHSDTYMSIRYILRAPTNA</sequence>
<feature type="transmembrane region" description="Helical" evidence="2">
    <location>
        <begin position="40"/>
        <end position="58"/>
    </location>
</feature>
<proteinExistence type="predicted"/>
<evidence type="ECO:0008006" key="5">
    <source>
        <dbReference type="Google" id="ProtNLM"/>
    </source>
</evidence>
<organism evidence="3 4">
    <name type="scientific">Candidatus Wallbacteria bacterium HGW-Wallbacteria-1</name>
    <dbReference type="NCBI Taxonomy" id="2013854"/>
    <lineage>
        <taxon>Bacteria</taxon>
        <taxon>Candidatus Walliibacteriota</taxon>
    </lineage>
</organism>
<keyword evidence="2" id="KW-1133">Transmembrane helix</keyword>
<evidence type="ECO:0000313" key="3">
    <source>
        <dbReference type="EMBL" id="PKK90734.1"/>
    </source>
</evidence>
<feature type="region of interest" description="Disordered" evidence="1">
    <location>
        <begin position="242"/>
        <end position="263"/>
    </location>
</feature>
<dbReference type="Gene3D" id="2.30.30.40">
    <property type="entry name" value="SH3 Domains"/>
    <property type="match status" value="2"/>
</dbReference>
<dbReference type="Proteomes" id="UP000233256">
    <property type="component" value="Unassembled WGS sequence"/>
</dbReference>
<reference evidence="3 4" key="1">
    <citation type="journal article" date="2017" name="ISME J.">
        <title>Potential for microbial H2 and metal transformations associated with novel bacteria and archaea in deep terrestrial subsurface sediments.</title>
        <authorList>
            <person name="Hernsdorf A.W."/>
            <person name="Amano Y."/>
            <person name="Miyakawa K."/>
            <person name="Ise K."/>
            <person name="Suzuki Y."/>
            <person name="Anantharaman K."/>
            <person name="Probst A."/>
            <person name="Burstein D."/>
            <person name="Thomas B.C."/>
            <person name="Banfield J.F."/>
        </authorList>
    </citation>
    <scope>NUCLEOTIDE SEQUENCE [LARGE SCALE GENOMIC DNA]</scope>
    <source>
        <strain evidence="3">HGW-Wallbacteria-1</strain>
    </source>
</reference>
<keyword evidence="2" id="KW-0812">Transmembrane</keyword>
<evidence type="ECO:0000256" key="1">
    <source>
        <dbReference type="SAM" id="MobiDB-lite"/>
    </source>
</evidence>
<feature type="compositionally biased region" description="Low complexity" evidence="1">
    <location>
        <begin position="242"/>
        <end position="255"/>
    </location>
</feature>
<dbReference type="Gene3D" id="3.90.1720.10">
    <property type="entry name" value="endopeptidase domain like (from Nostoc punctiforme)"/>
    <property type="match status" value="1"/>
</dbReference>
<keyword evidence="2" id="KW-0472">Membrane</keyword>
<evidence type="ECO:0000256" key="2">
    <source>
        <dbReference type="SAM" id="Phobius"/>
    </source>
</evidence>
<protein>
    <recommendedName>
        <fullName evidence="5">SH3b domain-containing protein</fullName>
    </recommendedName>
</protein>
<accession>A0A2N1PQX7</accession>
<dbReference type="SUPFAM" id="SSF54001">
    <property type="entry name" value="Cysteine proteinases"/>
    <property type="match status" value="1"/>
</dbReference>
<dbReference type="InterPro" id="IPR038765">
    <property type="entry name" value="Papain-like_cys_pep_sf"/>
</dbReference>
<dbReference type="EMBL" id="PGXC01000004">
    <property type="protein sequence ID" value="PKK90734.1"/>
    <property type="molecule type" value="Genomic_DNA"/>
</dbReference>
<comment type="caution">
    <text evidence="3">The sequence shown here is derived from an EMBL/GenBank/DDBJ whole genome shotgun (WGS) entry which is preliminary data.</text>
</comment>